<keyword evidence="2" id="KW-1185">Reference proteome</keyword>
<organism evidence="1 2">
    <name type="scientific">Metamycoplasma gateae</name>
    <dbReference type="NCBI Taxonomy" id="35769"/>
    <lineage>
        <taxon>Bacteria</taxon>
        <taxon>Bacillati</taxon>
        <taxon>Mycoplasmatota</taxon>
        <taxon>Mycoplasmoidales</taxon>
        <taxon>Metamycoplasmataceae</taxon>
        <taxon>Metamycoplasma</taxon>
    </lineage>
</organism>
<evidence type="ECO:0000313" key="2">
    <source>
        <dbReference type="Proteomes" id="UP001431935"/>
    </source>
</evidence>
<sequence length="48" mass="5895">MRREFKKGFNFNTITQEKLDSVVNQINNMTREILNWKTPLQTYLEYIK</sequence>
<dbReference type="RefSeq" id="WP_330463418.1">
    <property type="nucleotide sequence ID" value="NZ_CP143578.1"/>
</dbReference>
<dbReference type="EMBL" id="CP143578">
    <property type="protein sequence ID" value="WVN21380.1"/>
    <property type="molecule type" value="Genomic_DNA"/>
</dbReference>
<evidence type="ECO:0008006" key="3">
    <source>
        <dbReference type="Google" id="ProtNLM"/>
    </source>
</evidence>
<gene>
    <name evidence="1" type="ORF">V2E26_03095</name>
</gene>
<accession>A0ABZ2AIQ4</accession>
<proteinExistence type="predicted"/>
<protein>
    <recommendedName>
        <fullName evidence="3">Integrase catalytic domain-containing protein</fullName>
    </recommendedName>
</protein>
<reference evidence="1" key="1">
    <citation type="submission" date="2024-01" db="EMBL/GenBank/DDBJ databases">
        <title>Complete genome sequence of Mycoplasma gateae strain 3700.</title>
        <authorList>
            <person name="Spergser J."/>
        </authorList>
    </citation>
    <scope>NUCLEOTIDE SEQUENCE [LARGE SCALE GENOMIC DNA]</scope>
    <source>
        <strain evidence="1">3700</strain>
    </source>
</reference>
<dbReference type="Proteomes" id="UP001431935">
    <property type="component" value="Chromosome"/>
</dbReference>
<evidence type="ECO:0000313" key="1">
    <source>
        <dbReference type="EMBL" id="WVN21380.1"/>
    </source>
</evidence>
<name>A0ABZ2AIQ4_9BACT</name>